<comment type="similarity">
    <text evidence="6">Belongs to the 2'-deoxynucleoside 5'-phosphate N-hydrolase 1 family.</text>
</comment>
<keyword evidence="4 6" id="KW-0326">Glycosidase</keyword>
<organism evidence="7">
    <name type="scientific">Phallusia mammillata</name>
    <dbReference type="NCBI Taxonomy" id="59560"/>
    <lineage>
        <taxon>Eukaryota</taxon>
        <taxon>Metazoa</taxon>
        <taxon>Chordata</taxon>
        <taxon>Tunicata</taxon>
        <taxon>Ascidiacea</taxon>
        <taxon>Phlebobranchia</taxon>
        <taxon>Ascidiidae</taxon>
        <taxon>Phallusia</taxon>
    </lineage>
</organism>
<evidence type="ECO:0000256" key="2">
    <source>
        <dbReference type="ARBA" id="ARBA00022801"/>
    </source>
</evidence>
<keyword evidence="6" id="KW-0539">Nucleus</keyword>
<dbReference type="AlphaFoldDB" id="A0A6F9DBU2"/>
<dbReference type="PANTHER" id="PTHR15364:SF0">
    <property type="entry name" value="2'-DEOXYNUCLEOSIDE 5'-PHOSPHATE N-HYDROLASE 1"/>
    <property type="match status" value="1"/>
</dbReference>
<dbReference type="GO" id="GO:0042802">
    <property type="term" value="F:identical protein binding"/>
    <property type="evidence" value="ECO:0007669"/>
    <property type="project" value="UniProtKB-ARBA"/>
</dbReference>
<comment type="subunit">
    <text evidence="1 6">Monomer and homodimer.</text>
</comment>
<comment type="catalytic activity">
    <reaction evidence="5">
        <text>5-hydroxymethyl-dUMP + H2O = 5-hydroxymethyluracil + 2-deoxy-D-ribose 5-phosphate</text>
        <dbReference type="Rhea" id="RHEA:77099"/>
        <dbReference type="ChEBI" id="CHEBI:15377"/>
        <dbReference type="ChEBI" id="CHEBI:16964"/>
        <dbReference type="ChEBI" id="CHEBI:62877"/>
        <dbReference type="ChEBI" id="CHEBI:90409"/>
    </reaction>
    <physiologicalReaction direction="left-to-right" evidence="5">
        <dbReference type="Rhea" id="RHEA:77100"/>
    </physiologicalReaction>
</comment>
<gene>
    <name evidence="7" type="primary">Dnph1</name>
</gene>
<feature type="binding site" evidence="6">
    <location>
        <begin position="114"/>
        <end position="116"/>
    </location>
    <ligand>
        <name>substrate</name>
        <note>ligand shared between homodimeric partners</note>
    </ligand>
</feature>
<keyword evidence="3 6" id="KW-0546">Nucleotide metabolism</keyword>
<accession>A0A6F9DBU2</accession>
<evidence type="ECO:0000256" key="3">
    <source>
        <dbReference type="ARBA" id="ARBA00023080"/>
    </source>
</evidence>
<dbReference type="GO" id="GO:0006163">
    <property type="term" value="P:purine nucleotide metabolic process"/>
    <property type="evidence" value="ECO:0007669"/>
    <property type="project" value="UniProtKB-ARBA"/>
</dbReference>
<dbReference type="FunFam" id="3.40.50.450:FF:000019">
    <property type="entry name" value="2'-deoxynucleoside 5'-phosphate N-hydrolase 1"/>
    <property type="match status" value="1"/>
</dbReference>
<dbReference type="Gene3D" id="3.40.50.450">
    <property type="match status" value="1"/>
</dbReference>
<evidence type="ECO:0000256" key="1">
    <source>
        <dbReference type="ARBA" id="ARBA00011407"/>
    </source>
</evidence>
<evidence type="ECO:0000313" key="7">
    <source>
        <dbReference type="EMBL" id="CAB3239340.1"/>
    </source>
</evidence>
<keyword evidence="2 6" id="KW-0378">Hydrolase</keyword>
<comment type="catalytic activity">
    <reaction evidence="6">
        <text>a pyrimidine 2'-deoxyribonucleoside 5'-phosphate + H2O = a pyrimidine nucleobase + 2-deoxy-D-ribose 5-phosphate</text>
        <dbReference type="Rhea" id="RHEA:57852"/>
        <dbReference type="ChEBI" id="CHEBI:15377"/>
        <dbReference type="ChEBI" id="CHEBI:26432"/>
        <dbReference type="ChEBI" id="CHEBI:62877"/>
        <dbReference type="ChEBI" id="CHEBI:142209"/>
    </reaction>
</comment>
<dbReference type="HAMAP" id="MF_03036">
    <property type="entry name" value="Nuc_phosphate_hydrolase"/>
    <property type="match status" value="1"/>
</dbReference>
<dbReference type="GO" id="GO:0009116">
    <property type="term" value="P:nucleoside metabolic process"/>
    <property type="evidence" value="ECO:0007669"/>
    <property type="project" value="UniProtKB-UniRule"/>
</dbReference>
<evidence type="ECO:0000256" key="4">
    <source>
        <dbReference type="ARBA" id="ARBA00023295"/>
    </source>
</evidence>
<dbReference type="GO" id="GO:0005737">
    <property type="term" value="C:cytoplasm"/>
    <property type="evidence" value="ECO:0007669"/>
    <property type="project" value="UniProtKB-SubCell"/>
</dbReference>
<proteinExistence type="evidence at transcript level"/>
<dbReference type="EC" id="3.2.2.-" evidence="6"/>
<dbReference type="GO" id="GO:0009159">
    <property type="term" value="P:deoxyribonucleoside monophosphate catabolic process"/>
    <property type="evidence" value="ECO:0007669"/>
    <property type="project" value="InterPro"/>
</dbReference>
<feature type="binding site" description="in other chain" evidence="6">
    <location>
        <position position="90"/>
    </location>
    <ligand>
        <name>substrate</name>
        <note>ligand shared between homodimeric partners</note>
    </ligand>
</feature>
<dbReference type="GO" id="GO:0005634">
    <property type="term" value="C:nucleus"/>
    <property type="evidence" value="ECO:0007669"/>
    <property type="project" value="UniProtKB-SubCell"/>
</dbReference>
<protein>
    <recommendedName>
        <fullName evidence="6">Putative 2'-deoxynucleoside 5'-phosphate N-hydrolase 1</fullName>
        <ecNumber evidence="6">3.2.2.-</ecNumber>
    </recommendedName>
</protein>
<dbReference type="EMBL" id="LR784618">
    <property type="protein sequence ID" value="CAB3239340.1"/>
    <property type="molecule type" value="mRNA"/>
</dbReference>
<keyword evidence="6" id="KW-0963">Cytoplasm</keyword>
<comment type="subcellular location">
    <subcellularLocation>
        <location evidence="6">Cytoplasm</location>
    </subcellularLocation>
    <subcellularLocation>
        <location evidence="6">Nucleus</location>
    </subcellularLocation>
</comment>
<sequence length="148" mass="16491">MSKLSIYFCGSIRGGRNDAAIYHEIITHLKSFGKVFTEHVGSDKFNEEGIQIDDAKLTDKQIHDRDMSWLQSSDVVVAEVTTPSLGVGYELGRAIEMKKKVICLFRPSSGKRLSAMIEGAKCENLFQVHHYTEVKNACQLLTGILGNK</sequence>
<dbReference type="InterPro" id="IPR051239">
    <property type="entry name" value="2'-dNMP_N-hydrolase"/>
</dbReference>
<reference evidence="7" key="1">
    <citation type="submission" date="2020-04" db="EMBL/GenBank/DDBJ databases">
        <authorList>
            <person name="Neveu A P."/>
        </authorList>
    </citation>
    <scope>NUCLEOTIDE SEQUENCE</scope>
    <source>
        <tissue evidence="7">Whole embryo</tissue>
    </source>
</reference>
<name>A0A6F9DBU2_9ASCI</name>
<comment type="function">
    <text evidence="6">Catalyzes the cleavage of the N-glycosidic bond of deoxyribonucleoside 5'-monophosphates to yield deoxyribose 5-phosphate and a purine or pyrimidine base.</text>
</comment>
<dbReference type="GO" id="GO:0070694">
    <property type="term" value="F:5-hydroxymethyl-dUMP N-hydrolase activity"/>
    <property type="evidence" value="ECO:0007669"/>
    <property type="project" value="InterPro"/>
</dbReference>
<evidence type="ECO:0000256" key="5">
    <source>
        <dbReference type="ARBA" id="ARBA00047460"/>
    </source>
</evidence>
<evidence type="ECO:0000256" key="6">
    <source>
        <dbReference type="HAMAP-Rule" id="MF_03036"/>
    </source>
</evidence>
<dbReference type="PANTHER" id="PTHR15364">
    <property type="entry name" value="2'-DEOXYNUCLEOSIDE 5'-PHOSPHATE N-HYDROLASE 1"/>
    <property type="match status" value="1"/>
</dbReference>
<comment type="catalytic activity">
    <reaction evidence="6">
        <text>a purine 2'-deoxyribonucleoside 5'-phosphate + H2O = a purine nucleobase + 2-deoxy-D-ribose 5-phosphate</text>
        <dbReference type="Rhea" id="RHEA:51132"/>
        <dbReference type="ChEBI" id="CHEBI:15377"/>
        <dbReference type="ChEBI" id="CHEBI:26386"/>
        <dbReference type="ChEBI" id="CHEBI:62877"/>
        <dbReference type="ChEBI" id="CHEBI:142198"/>
    </reaction>
</comment>
<dbReference type="InterPro" id="IPR028607">
    <property type="entry name" value="DNPH1"/>
</dbReference>
<dbReference type="Pfam" id="PF05014">
    <property type="entry name" value="Nuc_deoxyrib_tr"/>
    <property type="match status" value="1"/>
</dbReference>
<dbReference type="SUPFAM" id="SSF52309">
    <property type="entry name" value="N-(deoxy)ribosyltransferase-like"/>
    <property type="match status" value="1"/>
</dbReference>
<dbReference type="InterPro" id="IPR007710">
    <property type="entry name" value="Nucleoside_deoxyribTrfase"/>
</dbReference>
<feature type="binding site" description="in other chain" evidence="6">
    <location>
        <position position="22"/>
    </location>
    <ligand>
        <name>substrate</name>
        <note>ligand shared between homodimeric partners</note>
    </ligand>
</feature>
<feature type="binding site" description="in other chain" evidence="6">
    <location>
        <begin position="7"/>
        <end position="13"/>
    </location>
    <ligand>
        <name>substrate</name>
        <note>ligand shared between homodimeric partners</note>
    </ligand>
</feature>